<dbReference type="OrthoDB" id="3598904at2759"/>
<evidence type="ECO:0000256" key="2">
    <source>
        <dbReference type="ARBA" id="ARBA00023015"/>
    </source>
</evidence>
<keyword evidence="2" id="KW-0805">Transcription regulation</keyword>
<dbReference type="GO" id="GO:0005634">
    <property type="term" value="C:nucleus"/>
    <property type="evidence" value="ECO:0007669"/>
    <property type="project" value="UniProtKB-SubCell"/>
</dbReference>
<dbReference type="RefSeq" id="XP_025547832.1">
    <property type="nucleotide sequence ID" value="XM_025697848.1"/>
</dbReference>
<gene>
    <name evidence="7" type="ORF">BO97DRAFT_437458</name>
</gene>
<reference evidence="7 8" key="1">
    <citation type="submission" date="2018-02" db="EMBL/GenBank/DDBJ databases">
        <title>The genomes of Aspergillus section Nigri reveals drivers in fungal speciation.</title>
        <authorList>
            <consortium name="DOE Joint Genome Institute"/>
            <person name="Vesth T.C."/>
            <person name="Nybo J."/>
            <person name="Theobald S."/>
            <person name="Brandl J."/>
            <person name="Frisvad J.C."/>
            <person name="Nielsen K.F."/>
            <person name="Lyhne E.K."/>
            <person name="Kogle M.E."/>
            <person name="Kuo A."/>
            <person name="Riley R."/>
            <person name="Clum A."/>
            <person name="Nolan M."/>
            <person name="Lipzen A."/>
            <person name="Salamov A."/>
            <person name="Henrissat B."/>
            <person name="Wiebenga A."/>
            <person name="De vries R.P."/>
            <person name="Grigoriev I.V."/>
            <person name="Mortensen U.H."/>
            <person name="Andersen M.R."/>
            <person name="Baker S.E."/>
        </authorList>
    </citation>
    <scope>NUCLEOTIDE SEQUENCE [LARGE SCALE GENOMIC DNA]</scope>
    <source>
        <strain evidence="7 8">CBS 101889</strain>
    </source>
</reference>
<feature type="region of interest" description="Disordered" evidence="6">
    <location>
        <begin position="218"/>
        <end position="242"/>
    </location>
</feature>
<dbReference type="GO" id="GO:0008270">
    <property type="term" value="F:zinc ion binding"/>
    <property type="evidence" value="ECO:0007669"/>
    <property type="project" value="InterPro"/>
</dbReference>
<feature type="region of interest" description="Disordered" evidence="6">
    <location>
        <begin position="1"/>
        <end position="54"/>
    </location>
</feature>
<evidence type="ECO:0000313" key="8">
    <source>
        <dbReference type="Proteomes" id="UP000248961"/>
    </source>
</evidence>
<keyword evidence="8" id="KW-1185">Reference proteome</keyword>
<evidence type="ECO:0000256" key="6">
    <source>
        <dbReference type="SAM" id="MobiDB-lite"/>
    </source>
</evidence>
<comment type="subcellular location">
    <subcellularLocation>
        <location evidence="1">Nucleus</location>
    </subcellularLocation>
</comment>
<dbReference type="AlphaFoldDB" id="A0A395HPA2"/>
<dbReference type="VEuPathDB" id="FungiDB:BO97DRAFT_437458"/>
<evidence type="ECO:0000256" key="3">
    <source>
        <dbReference type="ARBA" id="ARBA00023125"/>
    </source>
</evidence>
<organism evidence="7 8">
    <name type="scientific">Aspergillus homomorphus (strain CBS 101889)</name>
    <dbReference type="NCBI Taxonomy" id="1450537"/>
    <lineage>
        <taxon>Eukaryota</taxon>
        <taxon>Fungi</taxon>
        <taxon>Dikarya</taxon>
        <taxon>Ascomycota</taxon>
        <taxon>Pezizomycotina</taxon>
        <taxon>Eurotiomycetes</taxon>
        <taxon>Eurotiomycetidae</taxon>
        <taxon>Eurotiales</taxon>
        <taxon>Aspergillaceae</taxon>
        <taxon>Aspergillus</taxon>
        <taxon>Aspergillus subgen. Circumdati</taxon>
    </lineage>
</organism>
<dbReference type="CDD" id="cd12148">
    <property type="entry name" value="fungal_TF_MHR"/>
    <property type="match status" value="1"/>
</dbReference>
<dbReference type="PANTHER" id="PTHR37534">
    <property type="entry name" value="TRANSCRIPTIONAL ACTIVATOR PROTEIN UGA3"/>
    <property type="match status" value="1"/>
</dbReference>
<name>A0A395HPA2_ASPHC</name>
<dbReference type="GO" id="GO:0000981">
    <property type="term" value="F:DNA-binding transcription factor activity, RNA polymerase II-specific"/>
    <property type="evidence" value="ECO:0007669"/>
    <property type="project" value="InterPro"/>
</dbReference>
<evidence type="ECO:0000313" key="7">
    <source>
        <dbReference type="EMBL" id="RAL08678.1"/>
    </source>
</evidence>
<dbReference type="Pfam" id="PF11951">
    <property type="entry name" value="Fungal_trans_2"/>
    <property type="match status" value="1"/>
</dbReference>
<dbReference type="InterPro" id="IPR021858">
    <property type="entry name" value="Fun_TF"/>
</dbReference>
<feature type="compositionally biased region" description="Polar residues" evidence="6">
    <location>
        <begin position="227"/>
        <end position="241"/>
    </location>
</feature>
<dbReference type="EMBL" id="KZ824311">
    <property type="protein sequence ID" value="RAL08678.1"/>
    <property type="molecule type" value="Genomic_DNA"/>
</dbReference>
<dbReference type="Proteomes" id="UP000248961">
    <property type="component" value="Unassembled WGS sequence"/>
</dbReference>
<proteinExistence type="predicted"/>
<protein>
    <submittedName>
        <fullName evidence="7">Putative Zn(II)2Cys6 transcription factor</fullName>
    </submittedName>
</protein>
<dbReference type="PANTHER" id="PTHR37534:SF49">
    <property type="entry name" value="LYSINE BIOSYNTHESIS REGULATORY PROTEIN LYS14"/>
    <property type="match status" value="1"/>
</dbReference>
<keyword evidence="5" id="KW-0539">Nucleus</keyword>
<dbReference type="GO" id="GO:0045944">
    <property type="term" value="P:positive regulation of transcription by RNA polymerase II"/>
    <property type="evidence" value="ECO:0007669"/>
    <property type="project" value="TreeGrafter"/>
</dbReference>
<keyword evidence="4" id="KW-0804">Transcription</keyword>
<keyword evidence="3" id="KW-0238">DNA-binding</keyword>
<evidence type="ECO:0000256" key="4">
    <source>
        <dbReference type="ARBA" id="ARBA00023163"/>
    </source>
</evidence>
<dbReference type="GO" id="GO:0000976">
    <property type="term" value="F:transcription cis-regulatory region binding"/>
    <property type="evidence" value="ECO:0007669"/>
    <property type="project" value="TreeGrafter"/>
</dbReference>
<evidence type="ECO:0000256" key="5">
    <source>
        <dbReference type="ARBA" id="ARBA00023242"/>
    </source>
</evidence>
<evidence type="ECO:0000256" key="1">
    <source>
        <dbReference type="ARBA" id="ARBA00004123"/>
    </source>
</evidence>
<dbReference type="STRING" id="1450537.A0A395HPA2"/>
<dbReference type="CDD" id="cd00067">
    <property type="entry name" value="GAL4"/>
    <property type="match status" value="1"/>
</dbReference>
<sequence length="683" mass="76558">MTVVSLVMSSRRGQSARKRPLRLPIIAPKDTTTTSTAPDLSAPKKPSTRQHRLRFPPRSRTGCCRKVKCDEVHPQCNQCARLGHVCDYQPRLCFRDDTRRVMERMPDVKMNSSLVWNSRTSTPTAPRTCDMLPPFVMLASDEERERKAQSSIPGTYHVVAVPESFSQLPEYTDGAGEVELSMVSLVSAVASEGDRVENDTWAYGPDVVIIHRFRDTRRPQYSHRRSPSQSPESDPGSSVFSVASAPEPVSDFAGNSWQHVPENLDPGHYDLILLDHFRRVVCAQLVAGGGMAIGHGLTADLLEQEAAGFPPLFHAMMALSALSLARQGNHHNFDPSHYHHQTISTLHNRIQSHEHLVSDGSFLSHFLLLVYEVVTSHVASPSLWSHHVSQLLHISLLRQSFPRAEPFPFVIWWTCNVDLYALLSGAGTGEYVRAVLDHQLPLDLKSLFHPLGHNGPSLLYAEYDGIPTLSRLYYDTFILAIRLGLLSVELRKAKAHFFDSQVHSRQQELEHIRDDLARLWDHHEIQYIIQNQASLPRRSHDLLQQISILFHTCILFSFTSVYPGQRLGSCGVSEETVHHHATIILQISSTLLSRDRRGDKQLIIFPLFLSGAVAASSSLKMMALELLSGLEETDVGSSAATACHILQVIYERQIQHSSRGEHAQEFSWVEVLSEHGLQLVSYG</sequence>
<dbReference type="InterPro" id="IPR001138">
    <property type="entry name" value="Zn2Cys6_DnaBD"/>
</dbReference>
<dbReference type="GeneID" id="37202137"/>
<dbReference type="Gene3D" id="4.10.240.10">
    <property type="entry name" value="Zn(2)-C6 fungal-type DNA-binding domain"/>
    <property type="match status" value="1"/>
</dbReference>
<accession>A0A395HPA2</accession>
<dbReference type="InterPro" id="IPR036864">
    <property type="entry name" value="Zn2-C6_fun-type_DNA-bd_sf"/>
</dbReference>